<dbReference type="AlphaFoldDB" id="A0AAE0GQY7"/>
<accession>A0AAE0GQY7</accession>
<protein>
    <submittedName>
        <fullName evidence="1">Uncharacterized protein</fullName>
    </submittedName>
</protein>
<dbReference type="EMBL" id="LGRX02003289">
    <property type="protein sequence ID" value="KAK3282476.1"/>
    <property type="molecule type" value="Genomic_DNA"/>
</dbReference>
<dbReference type="Proteomes" id="UP001190700">
    <property type="component" value="Unassembled WGS sequence"/>
</dbReference>
<comment type="caution">
    <text evidence="1">The sequence shown here is derived from an EMBL/GenBank/DDBJ whole genome shotgun (WGS) entry which is preliminary data.</text>
</comment>
<evidence type="ECO:0000313" key="1">
    <source>
        <dbReference type="EMBL" id="KAK3282476.1"/>
    </source>
</evidence>
<proteinExistence type="predicted"/>
<evidence type="ECO:0000313" key="2">
    <source>
        <dbReference type="Proteomes" id="UP001190700"/>
    </source>
</evidence>
<reference evidence="1 2" key="1">
    <citation type="journal article" date="2015" name="Genome Biol. Evol.">
        <title>Comparative Genomics of a Bacterivorous Green Alga Reveals Evolutionary Causalities and Consequences of Phago-Mixotrophic Mode of Nutrition.</title>
        <authorList>
            <person name="Burns J.A."/>
            <person name="Paasch A."/>
            <person name="Narechania A."/>
            <person name="Kim E."/>
        </authorList>
    </citation>
    <scope>NUCLEOTIDE SEQUENCE [LARGE SCALE GENOMIC DNA]</scope>
    <source>
        <strain evidence="1 2">PLY_AMNH</strain>
    </source>
</reference>
<gene>
    <name evidence="1" type="ORF">CYMTET_9792</name>
</gene>
<organism evidence="1 2">
    <name type="scientific">Cymbomonas tetramitiformis</name>
    <dbReference type="NCBI Taxonomy" id="36881"/>
    <lineage>
        <taxon>Eukaryota</taxon>
        <taxon>Viridiplantae</taxon>
        <taxon>Chlorophyta</taxon>
        <taxon>Pyramimonadophyceae</taxon>
        <taxon>Pyramimonadales</taxon>
        <taxon>Pyramimonadaceae</taxon>
        <taxon>Cymbomonas</taxon>
    </lineage>
</organism>
<name>A0AAE0GQY7_9CHLO</name>
<keyword evidence="2" id="KW-1185">Reference proteome</keyword>
<sequence>MLKGLTPDQFYSGQEGADASPPAICIPVESKFSTSPPTLTEFEEAVCEHWDNILSTTGPSETGAGLSEDKRMQAEQKKDRLCMVEHEVPMGITAKQYADSKTAEYCQQHGIEQTHGSPYLRENQTRVKGSHRSVQAMSRALLMTSGFDYKELRYVGHSEVSSVYLLHGPETDKVVKSGMVISSEKLDKPGRAVDCHTHPYCVVLLTNFTFLDVKPGRIHFPPEHVCMAAKSVQVGGCKLLPPGVTEPRTFKQALAEPDSVEWLEAVHHELYSLVRVKGALEMI</sequence>